<keyword evidence="2" id="KW-1185">Reference proteome</keyword>
<evidence type="ECO:0000313" key="1">
    <source>
        <dbReference type="EMBL" id="BAX96319.1"/>
    </source>
</evidence>
<evidence type="ECO:0000313" key="2">
    <source>
        <dbReference type="Proteomes" id="UP000217954"/>
    </source>
</evidence>
<name>A0A1Z4ETN4_9MYCO</name>
<sequence>MWVSDEQAALIRYCVAELVRRRQLCGQPVPNRIHDLRLFLAAMTVDGTQNHSGATELVQGQGDLIDTEKAAEILGYSTRYIRRIASDLDGQRVSGRWAFSARTVTEYAEARKHRYDRQPTDGRG</sequence>
<protein>
    <recommendedName>
        <fullName evidence="3">Helix-turn-helix domain-containing protein</fullName>
    </recommendedName>
</protein>
<reference evidence="1 2" key="2">
    <citation type="journal article" date="2017" name="Int. J. Syst. Evol. Microbiol.">
        <title>Mycobacterium stephanolepidis sp. nov., a rapidly growing species related to Mycobacterium chelonae, isolated from marine teleost fish, Stephanolepis cirrhifer.</title>
        <authorList>
            <person name="Fukano H."/>
            <person name="Wada S."/>
            <person name="Kurata O."/>
            <person name="Katayama K."/>
            <person name="Fujiwara N."/>
            <person name="Hoshino Y."/>
        </authorList>
    </citation>
    <scope>NUCLEOTIDE SEQUENCE [LARGE SCALE GENOMIC DNA]</scope>
    <source>
        <strain evidence="1 2">NJB0901</strain>
    </source>
</reference>
<reference evidence="2" key="1">
    <citation type="journal article" date="2017" name="Genome Announc.">
        <title>Complete Genome Sequence of Mycobacterium stephanolepidis.</title>
        <authorList>
            <person name="Fukano H."/>
            <person name="Yoshida M."/>
            <person name="Katayama Y."/>
            <person name="Omatsu T."/>
            <person name="Mizutani T."/>
            <person name="Kurata O."/>
            <person name="Wada S."/>
            <person name="Hoshino Y."/>
        </authorList>
    </citation>
    <scope>NUCLEOTIDE SEQUENCE [LARGE SCALE GENOMIC DNA]</scope>
    <source>
        <strain evidence="2">NJB0901</strain>
    </source>
</reference>
<dbReference type="AlphaFoldDB" id="A0A1Z4ETN4"/>
<evidence type="ECO:0008006" key="3">
    <source>
        <dbReference type="Google" id="ProtNLM"/>
    </source>
</evidence>
<organism evidence="1 2">
    <name type="scientific">[Mycobacterium] stephanolepidis</name>
    <dbReference type="NCBI Taxonomy" id="1520670"/>
    <lineage>
        <taxon>Bacteria</taxon>
        <taxon>Bacillati</taxon>
        <taxon>Actinomycetota</taxon>
        <taxon>Actinomycetes</taxon>
        <taxon>Mycobacteriales</taxon>
        <taxon>Mycobacteriaceae</taxon>
        <taxon>Mycobacteroides</taxon>
    </lineage>
</organism>
<proteinExistence type="predicted"/>
<dbReference type="Proteomes" id="UP000217954">
    <property type="component" value="Chromosome"/>
</dbReference>
<dbReference type="KEGG" id="mste:MSTE_00984"/>
<accession>A0A1Z4ETN4</accession>
<gene>
    <name evidence="1" type="ORF">MSTE_00984</name>
</gene>
<dbReference type="EMBL" id="AP018165">
    <property type="protein sequence ID" value="BAX96319.1"/>
    <property type="molecule type" value="Genomic_DNA"/>
</dbReference>